<accession>A0ABT7VRL2</accession>
<organism evidence="2 3">
    <name type="scientific">Candidatus Marithioploca araucensis</name>
    <dbReference type="NCBI Taxonomy" id="70273"/>
    <lineage>
        <taxon>Bacteria</taxon>
        <taxon>Pseudomonadati</taxon>
        <taxon>Pseudomonadota</taxon>
        <taxon>Gammaproteobacteria</taxon>
        <taxon>Thiotrichales</taxon>
        <taxon>Thiotrichaceae</taxon>
        <taxon>Candidatus Marithioploca</taxon>
    </lineage>
</organism>
<reference evidence="2" key="1">
    <citation type="submission" date="2023-06" db="EMBL/GenBank/DDBJ databases">
        <title>Uncultivated large filamentous bacteria from sulfidic sediments reveal new species and different genomic features in energy metabolism and defense.</title>
        <authorList>
            <person name="Fonseca A."/>
        </authorList>
    </citation>
    <scope>NUCLEOTIDE SEQUENCE</scope>
    <source>
        <strain evidence="2">HSG4</strain>
    </source>
</reference>
<feature type="domain" description="PilZ" evidence="1">
    <location>
        <begin position="22"/>
        <end position="107"/>
    </location>
</feature>
<protein>
    <submittedName>
        <fullName evidence="2">PilZ domain-containing protein</fullName>
    </submittedName>
</protein>
<name>A0ABT7VRL2_9GAMM</name>
<comment type="caution">
    <text evidence="2">The sequence shown here is derived from an EMBL/GenBank/DDBJ whole genome shotgun (WGS) entry which is preliminary data.</text>
</comment>
<proteinExistence type="predicted"/>
<dbReference type="EMBL" id="JAUCGM010000112">
    <property type="protein sequence ID" value="MDM8562310.1"/>
    <property type="molecule type" value="Genomic_DNA"/>
</dbReference>
<gene>
    <name evidence="2" type="ORF">QUF54_03050</name>
</gene>
<keyword evidence="3" id="KW-1185">Reference proteome</keyword>
<dbReference type="InterPro" id="IPR009875">
    <property type="entry name" value="PilZ_domain"/>
</dbReference>
<evidence type="ECO:0000313" key="3">
    <source>
        <dbReference type="Proteomes" id="UP001171945"/>
    </source>
</evidence>
<dbReference type="Pfam" id="PF07238">
    <property type="entry name" value="PilZ"/>
    <property type="match status" value="1"/>
</dbReference>
<evidence type="ECO:0000313" key="2">
    <source>
        <dbReference type="EMBL" id="MDM8562310.1"/>
    </source>
</evidence>
<dbReference type="Gene3D" id="2.40.10.220">
    <property type="entry name" value="predicted glycosyltransferase like domains"/>
    <property type="match status" value="1"/>
</dbReference>
<evidence type="ECO:0000259" key="1">
    <source>
        <dbReference type="Pfam" id="PF07238"/>
    </source>
</evidence>
<sequence>MTNQHGLRTQRRKLLFYLDIVDQDTYQSLGHLGDISKEGIMIIAEKRIPFENVKRIKIQLPDFEEFTKKYIEAEVEKRWAKPDDNHPNWYRIGCRFIKLNEEDWPTIEQVKEVLGLNTTLSYYS</sequence>
<dbReference type="Proteomes" id="UP001171945">
    <property type="component" value="Unassembled WGS sequence"/>
</dbReference>